<dbReference type="PANTHER" id="PTHR12304">
    <property type="entry name" value="INOSINE-URIDINE PREFERRING NUCLEOSIDE HYDROLASE"/>
    <property type="match status" value="1"/>
</dbReference>
<dbReference type="RefSeq" id="WP_094407301.1">
    <property type="nucleotide sequence ID" value="NZ_NMVO01000019.1"/>
</dbReference>
<feature type="domain" description="Inosine/uridine-preferring nucleoside hydrolase" evidence="3">
    <location>
        <begin position="4"/>
        <end position="311"/>
    </location>
</feature>
<dbReference type="Pfam" id="PF01156">
    <property type="entry name" value="IU_nuc_hydro"/>
    <property type="match status" value="1"/>
</dbReference>
<dbReference type="GO" id="GO:0005829">
    <property type="term" value="C:cytosol"/>
    <property type="evidence" value="ECO:0007669"/>
    <property type="project" value="TreeGrafter"/>
</dbReference>
<dbReference type="InterPro" id="IPR023186">
    <property type="entry name" value="IUNH"/>
</dbReference>
<dbReference type="PANTHER" id="PTHR12304:SF4">
    <property type="entry name" value="URIDINE NUCLEOSIDASE"/>
    <property type="match status" value="1"/>
</dbReference>
<dbReference type="GO" id="GO:0008477">
    <property type="term" value="F:purine nucleosidase activity"/>
    <property type="evidence" value="ECO:0007669"/>
    <property type="project" value="TreeGrafter"/>
</dbReference>
<proteinExistence type="predicted"/>
<evidence type="ECO:0000313" key="5">
    <source>
        <dbReference type="Proteomes" id="UP000215896"/>
    </source>
</evidence>
<comment type="caution">
    <text evidence="4">The sequence shown here is derived from an EMBL/GenBank/DDBJ whole genome shotgun (WGS) entry which is preliminary data.</text>
</comment>
<sequence length="334" mass="35775">MRLLADVDTGIDDALALCWLAAREDVDLVGVSTTSGNTTARQAAENSLAVLEICGVDGVEVCVGTPAPLVVPASTTPETHGDHGLGNATLPQTRGSLSSRGFLDLWLDELRAHPGETTLLVTGPLTNLAAALRAEPGLPELLARVVIMGGSFDHPGNTTPTAEWNSWVDPHAAAEAYAAWEGKPADRLPIVCSLGVTERIVITPERLAELITGAGPDPQRPQVLALIADALEFYFDFHAEYGYGRLAQVHDLFAAMVALDAVPWPAMTTWVGVETTSELTRGTTVRDARNLWRRTPNARVVTDTDPDRVWELFRDDLTRLVNRPAPPGNSARGA</sequence>
<keyword evidence="5" id="KW-1185">Reference proteome</keyword>
<keyword evidence="1 4" id="KW-0378">Hydrolase</keyword>
<dbReference type="OrthoDB" id="9797882at2"/>
<evidence type="ECO:0000313" key="4">
    <source>
        <dbReference type="EMBL" id="OYO07943.1"/>
    </source>
</evidence>
<protein>
    <submittedName>
        <fullName evidence="4">Nucleoside hydrolase</fullName>
    </submittedName>
</protein>
<gene>
    <name evidence="4" type="ORF">CGZ94_21035</name>
</gene>
<dbReference type="Gene3D" id="3.90.245.10">
    <property type="entry name" value="Ribonucleoside hydrolase-like"/>
    <property type="match status" value="1"/>
</dbReference>
<evidence type="ECO:0000256" key="1">
    <source>
        <dbReference type="ARBA" id="ARBA00022801"/>
    </source>
</evidence>
<dbReference type="AlphaFoldDB" id="A0A255G198"/>
<evidence type="ECO:0000259" key="3">
    <source>
        <dbReference type="Pfam" id="PF01156"/>
    </source>
</evidence>
<dbReference type="EMBL" id="NMVO01000019">
    <property type="protein sequence ID" value="OYO07943.1"/>
    <property type="molecule type" value="Genomic_DNA"/>
</dbReference>
<dbReference type="GO" id="GO:0006152">
    <property type="term" value="P:purine nucleoside catabolic process"/>
    <property type="evidence" value="ECO:0007669"/>
    <property type="project" value="TreeGrafter"/>
</dbReference>
<reference evidence="4 5" key="1">
    <citation type="submission" date="2017-07" db="EMBL/GenBank/DDBJ databases">
        <title>Draft whole genome sequences of clinical Proprionibacteriaceae strains.</title>
        <authorList>
            <person name="Bernier A.-M."/>
            <person name="Bernard K."/>
            <person name="Domingo M.-C."/>
        </authorList>
    </citation>
    <scope>NUCLEOTIDE SEQUENCE [LARGE SCALE GENOMIC DNA]</scope>
    <source>
        <strain evidence="4 5">NML 030167</strain>
    </source>
</reference>
<dbReference type="InterPro" id="IPR001910">
    <property type="entry name" value="Inosine/uridine_hydrolase_dom"/>
</dbReference>
<dbReference type="Proteomes" id="UP000215896">
    <property type="component" value="Unassembled WGS sequence"/>
</dbReference>
<name>A0A255G198_9ACTN</name>
<organism evidence="4 5">
    <name type="scientific">Enemella evansiae</name>
    <dbReference type="NCBI Taxonomy" id="2016499"/>
    <lineage>
        <taxon>Bacteria</taxon>
        <taxon>Bacillati</taxon>
        <taxon>Actinomycetota</taxon>
        <taxon>Actinomycetes</taxon>
        <taxon>Propionibacteriales</taxon>
        <taxon>Propionibacteriaceae</taxon>
        <taxon>Enemella</taxon>
    </lineage>
</organism>
<keyword evidence="2" id="KW-0326">Glycosidase</keyword>
<evidence type="ECO:0000256" key="2">
    <source>
        <dbReference type="ARBA" id="ARBA00023295"/>
    </source>
</evidence>
<accession>A0A255G198</accession>
<dbReference type="InterPro" id="IPR036452">
    <property type="entry name" value="Ribo_hydro-like"/>
</dbReference>
<dbReference type="SUPFAM" id="SSF53590">
    <property type="entry name" value="Nucleoside hydrolase"/>
    <property type="match status" value="1"/>
</dbReference>